<gene>
    <name evidence="1" type="ORF">C176_08447</name>
</gene>
<dbReference type="AlphaFoldDB" id="W4F1J7"/>
<keyword evidence="2" id="KW-1185">Reference proteome</keyword>
<dbReference type="PATRIC" id="fig|1227360.4.peg.1720"/>
<evidence type="ECO:0000313" key="2">
    <source>
        <dbReference type="Proteomes" id="UP000019062"/>
    </source>
</evidence>
<reference evidence="1 2" key="1">
    <citation type="journal article" date="2014" name="BMC Genomics">
        <title>Genomic comparison of sporeforming bacilli isolated from milk.</title>
        <authorList>
            <person name="Moreno Switt A.I."/>
            <person name="Andrus A.D."/>
            <person name="Ranieri M.L."/>
            <person name="Orsi R.H."/>
            <person name="Ivy R."/>
            <person name="den Bakker H.C."/>
            <person name="Martin N.H."/>
            <person name="Wiedmann M."/>
            <person name="Boor K.J."/>
        </authorList>
    </citation>
    <scope>NUCLEOTIDE SEQUENCE [LARGE SCALE GENOMIC DNA]</scope>
    <source>
        <strain evidence="1 2">FSL R5-213</strain>
    </source>
</reference>
<comment type="caution">
    <text evidence="1">The sequence shown here is derived from an EMBL/GenBank/DDBJ whole genome shotgun (WGS) entry which is preliminary data.</text>
</comment>
<protein>
    <recommendedName>
        <fullName evidence="3">Peptide ABC transporter permease</fullName>
    </recommendedName>
</protein>
<evidence type="ECO:0000313" key="1">
    <source>
        <dbReference type="EMBL" id="ETT86728.1"/>
    </source>
</evidence>
<name>W4F1J7_9BACL</name>
<sequence>MTNYLNRIIQELVEENLENYWPGFEMVAYALYDNCNVYLYNHPKFKGNKQNTYQILKRDEQFNGCTLILYEEYPTAIVDLQLYGDYESLFSILVHELFHGYQYIKGENRFPDELLGVTYPLSNENVQLRNLERMNLYNALLEKNTLKKKEYLNTFIELKEKRAAIINDYLIYENLIESVEGPAWYVELKAYEEKSSLEYGSVLQNYGQSLINKYESTSNIRRSCYSSGLFMCLLLDELSPGWKEDFFGTEETLYDFFKRLSANFIKSNLIDYREIEISSETEEVIIFALENRKKEFKKFNEQKGILLSIEGEITAKSFDPMNIIFLEEKLLHKNFIKVRINNEDYLIQQHVITDFKGRLQDIKKLHLILKDKPIENIDSLVVEGVGEIKGRYLKRENNYHLFVNKY</sequence>
<dbReference type="RefSeq" id="WP_038182620.1">
    <property type="nucleotide sequence ID" value="NZ_ASQA01000013.1"/>
</dbReference>
<proteinExistence type="predicted"/>
<dbReference type="eggNOG" id="ENOG502ZA24">
    <property type="taxonomic scope" value="Bacteria"/>
</dbReference>
<evidence type="ECO:0008006" key="3">
    <source>
        <dbReference type="Google" id="ProtNLM"/>
    </source>
</evidence>
<accession>W4F1J7</accession>
<organism evidence="1 2">
    <name type="scientific">Viridibacillus arenosi FSL R5-213</name>
    <dbReference type="NCBI Taxonomy" id="1227360"/>
    <lineage>
        <taxon>Bacteria</taxon>
        <taxon>Bacillati</taxon>
        <taxon>Bacillota</taxon>
        <taxon>Bacilli</taxon>
        <taxon>Bacillales</taxon>
        <taxon>Caryophanaceae</taxon>
        <taxon>Viridibacillus</taxon>
    </lineage>
</organism>
<dbReference type="EMBL" id="ASQA01000013">
    <property type="protein sequence ID" value="ETT86728.1"/>
    <property type="molecule type" value="Genomic_DNA"/>
</dbReference>
<dbReference type="Proteomes" id="UP000019062">
    <property type="component" value="Unassembled WGS sequence"/>
</dbReference>